<evidence type="ECO:0000256" key="3">
    <source>
        <dbReference type="ARBA" id="ARBA00022824"/>
    </source>
</evidence>
<evidence type="ECO:0000256" key="2">
    <source>
        <dbReference type="ARBA" id="ARBA00022723"/>
    </source>
</evidence>
<dbReference type="PANTHER" id="PTHR10869:SF246">
    <property type="entry name" value="TRANSMEMBRANE PROLYL 4-HYDROXYLASE"/>
    <property type="match status" value="1"/>
</dbReference>
<dbReference type="Gene3D" id="1.25.40.10">
    <property type="entry name" value="Tetratricopeptide repeat domain"/>
    <property type="match status" value="2"/>
</dbReference>
<dbReference type="InterPro" id="IPR044862">
    <property type="entry name" value="Pro_4_hyd_alph_FE2OG_OXY"/>
</dbReference>
<dbReference type="Pfam" id="PF13640">
    <property type="entry name" value="2OG-FeII_Oxy_3"/>
    <property type="match status" value="1"/>
</dbReference>
<reference evidence="10" key="1">
    <citation type="submission" date="2021-01" db="EMBL/GenBank/DDBJ databases">
        <authorList>
            <person name="Corre E."/>
            <person name="Pelletier E."/>
            <person name="Niang G."/>
            <person name="Scheremetjew M."/>
            <person name="Finn R."/>
            <person name="Kale V."/>
            <person name="Holt S."/>
            <person name="Cochrane G."/>
            <person name="Meng A."/>
            <person name="Brown T."/>
            <person name="Cohen L."/>
        </authorList>
    </citation>
    <scope>NUCLEOTIDE SEQUENCE</scope>
    <source>
        <strain evidence="10">CCMP1594</strain>
    </source>
</reference>
<keyword evidence="5" id="KW-0560">Oxidoreductase</keyword>
<feature type="domain" description="Fe2OG dioxygenase" evidence="9">
    <location>
        <begin position="283"/>
        <end position="405"/>
    </location>
</feature>
<evidence type="ECO:0000256" key="5">
    <source>
        <dbReference type="ARBA" id="ARBA00023002"/>
    </source>
</evidence>
<keyword evidence="6" id="KW-0408">Iron</keyword>
<dbReference type="Pfam" id="PF13424">
    <property type="entry name" value="TPR_12"/>
    <property type="match status" value="1"/>
</dbReference>
<accession>A0A7S4C7A5</accession>
<gene>
    <name evidence="10" type="ORF">EGYM00163_LOCUS295</name>
</gene>
<dbReference type="PROSITE" id="PS50293">
    <property type="entry name" value="TPR_REGION"/>
    <property type="match status" value="1"/>
</dbReference>
<keyword evidence="7" id="KW-0325">Glycoprotein</keyword>
<dbReference type="InterPro" id="IPR019734">
    <property type="entry name" value="TPR_rpt"/>
</dbReference>
<evidence type="ECO:0000256" key="1">
    <source>
        <dbReference type="ARBA" id="ARBA00001961"/>
    </source>
</evidence>
<dbReference type="GO" id="GO:0031418">
    <property type="term" value="F:L-ascorbic acid binding"/>
    <property type="evidence" value="ECO:0007669"/>
    <property type="project" value="InterPro"/>
</dbReference>
<name>A0A7S4C7A5_9EUGL</name>
<evidence type="ECO:0000313" key="10">
    <source>
        <dbReference type="EMBL" id="CAE0789182.1"/>
    </source>
</evidence>
<dbReference type="InterPro" id="IPR045054">
    <property type="entry name" value="P4HA-like"/>
</dbReference>
<evidence type="ECO:0000256" key="6">
    <source>
        <dbReference type="ARBA" id="ARBA00023004"/>
    </source>
</evidence>
<dbReference type="InterPro" id="IPR011990">
    <property type="entry name" value="TPR-like_helical_dom_sf"/>
</dbReference>
<comment type="cofactor">
    <cofactor evidence="1">
        <name>L-ascorbate</name>
        <dbReference type="ChEBI" id="CHEBI:38290"/>
    </cofactor>
</comment>
<dbReference type="SUPFAM" id="SSF48452">
    <property type="entry name" value="TPR-like"/>
    <property type="match status" value="1"/>
</dbReference>
<dbReference type="SMART" id="SM00028">
    <property type="entry name" value="TPR"/>
    <property type="match status" value="4"/>
</dbReference>
<keyword evidence="8" id="KW-0802">TPR repeat</keyword>
<evidence type="ECO:0000256" key="4">
    <source>
        <dbReference type="ARBA" id="ARBA00022964"/>
    </source>
</evidence>
<dbReference type="EMBL" id="HBJA01001187">
    <property type="protein sequence ID" value="CAE0789182.1"/>
    <property type="molecule type" value="Transcribed_RNA"/>
</dbReference>
<dbReference type="InterPro" id="IPR005123">
    <property type="entry name" value="Oxoglu/Fe-dep_dioxygenase_dom"/>
</dbReference>
<dbReference type="SMART" id="SM00702">
    <property type="entry name" value="P4Hc"/>
    <property type="match status" value="1"/>
</dbReference>
<evidence type="ECO:0000256" key="8">
    <source>
        <dbReference type="PROSITE-ProRule" id="PRU00339"/>
    </source>
</evidence>
<dbReference type="GO" id="GO:0005783">
    <property type="term" value="C:endoplasmic reticulum"/>
    <property type="evidence" value="ECO:0007669"/>
    <property type="project" value="TreeGrafter"/>
</dbReference>
<keyword evidence="3" id="KW-0256">Endoplasmic reticulum</keyword>
<dbReference type="PANTHER" id="PTHR10869">
    <property type="entry name" value="PROLYL 4-HYDROXYLASE ALPHA SUBUNIT"/>
    <property type="match status" value="1"/>
</dbReference>
<protein>
    <recommendedName>
        <fullName evidence="9">Fe2OG dioxygenase domain-containing protein</fullName>
    </recommendedName>
</protein>
<proteinExistence type="predicted"/>
<feature type="repeat" description="TPR" evidence="8">
    <location>
        <begin position="56"/>
        <end position="89"/>
    </location>
</feature>
<dbReference type="Gene3D" id="2.60.120.620">
    <property type="entry name" value="q2cbj1_9rhob like domain"/>
    <property type="match status" value="1"/>
</dbReference>
<keyword evidence="4" id="KW-0223">Dioxygenase</keyword>
<dbReference type="AlphaFoldDB" id="A0A7S4C7A5"/>
<evidence type="ECO:0000256" key="7">
    <source>
        <dbReference type="ARBA" id="ARBA00023180"/>
    </source>
</evidence>
<dbReference type="GO" id="GO:0004656">
    <property type="term" value="F:procollagen-proline 4-dioxygenase activity"/>
    <property type="evidence" value="ECO:0007669"/>
    <property type="project" value="TreeGrafter"/>
</dbReference>
<evidence type="ECO:0000259" key="9">
    <source>
        <dbReference type="PROSITE" id="PS51471"/>
    </source>
</evidence>
<organism evidence="10">
    <name type="scientific">Eutreptiella gymnastica</name>
    <dbReference type="NCBI Taxonomy" id="73025"/>
    <lineage>
        <taxon>Eukaryota</taxon>
        <taxon>Discoba</taxon>
        <taxon>Euglenozoa</taxon>
        <taxon>Euglenida</taxon>
        <taxon>Spirocuta</taxon>
        <taxon>Euglenophyceae</taxon>
        <taxon>Eutreptiales</taxon>
        <taxon>Eutreptiaceae</taxon>
        <taxon>Eutreptiella</taxon>
    </lineage>
</organism>
<feature type="repeat" description="TPR" evidence="8">
    <location>
        <begin position="22"/>
        <end position="55"/>
    </location>
</feature>
<dbReference type="GO" id="GO:0005506">
    <property type="term" value="F:iron ion binding"/>
    <property type="evidence" value="ECO:0007669"/>
    <property type="project" value="InterPro"/>
</dbReference>
<sequence>MCRLLLLLFPVVDMENNEQKAAQTNLRLALHFHQQGELEKASDHYRRVLKLRPNLADVQRNLGGVLYQLGQYEEARIRFEAALDINPKLADCHLNLAILHSESLQDYEAAERHAREAIAVNRGYVKAHQMLGNILQDQGRTEEATEHHLIAHHLAMEHSAADIRIAQAMPRVAVQESGKSHIIELPPEAATSEVQRLEVETLSAEPLLFRIPGFLSANERQYIMDRAQGQLQASFTIAAGGETSDDYRKARNTWLSARTDPVLERIEHRVAHVCGLSLSTVRKSEQLQVVHYTVGQHYQQHYDSTPVLRRYLTMLYYLNAVEEGSGGETYFPLAVNGSVTLGAKSGAAEGSTAEIAKGIAVSPVPGQAILFYNYKEDGTPDAAALHSAKEVTKSEKWVANHWVVLPDPEQ</sequence>
<dbReference type="PROSITE" id="PS51471">
    <property type="entry name" value="FE2OG_OXY"/>
    <property type="match status" value="1"/>
</dbReference>
<keyword evidence="2" id="KW-0479">Metal-binding</keyword>
<dbReference type="PROSITE" id="PS50005">
    <property type="entry name" value="TPR"/>
    <property type="match status" value="2"/>
</dbReference>
<dbReference type="InterPro" id="IPR006620">
    <property type="entry name" value="Pro_4_hyd_alph"/>
</dbReference>